<evidence type="ECO:0000313" key="2">
    <source>
        <dbReference type="Proteomes" id="UP000218890"/>
    </source>
</evidence>
<dbReference type="Proteomes" id="UP000218890">
    <property type="component" value="Chromosome"/>
</dbReference>
<keyword evidence="2" id="KW-1185">Reference proteome</keyword>
<reference evidence="1" key="1">
    <citation type="submission" date="2016-02" db="EMBL/GenBank/DDBJ databases">
        <title>Halorhodospira halochloris DSM-1059 complete genome, version 2.</title>
        <authorList>
            <person name="Tsukatani Y."/>
        </authorList>
    </citation>
    <scope>NUCLEOTIDE SEQUENCE</scope>
    <source>
        <strain evidence="1">DSM 1059</strain>
    </source>
</reference>
<evidence type="ECO:0000313" key="1">
    <source>
        <dbReference type="EMBL" id="BAU58252.1"/>
    </source>
</evidence>
<name>A0A0X8XA14_HALHR</name>
<dbReference type="AlphaFoldDB" id="A0A0X8XA14"/>
<accession>A0A0X8XA14</accession>
<protein>
    <submittedName>
        <fullName evidence="1">Uncharacterized protein</fullName>
    </submittedName>
</protein>
<gene>
    <name evidence="1" type="ORF">HH1059_15450</name>
</gene>
<dbReference type="KEGG" id="hhk:HH1059_15450"/>
<organism evidence="1 2">
    <name type="scientific">Halorhodospira halochloris</name>
    <name type="common">Ectothiorhodospira halochloris</name>
    <dbReference type="NCBI Taxonomy" id="1052"/>
    <lineage>
        <taxon>Bacteria</taxon>
        <taxon>Pseudomonadati</taxon>
        <taxon>Pseudomonadota</taxon>
        <taxon>Gammaproteobacteria</taxon>
        <taxon>Chromatiales</taxon>
        <taxon>Ectothiorhodospiraceae</taxon>
        <taxon>Halorhodospira</taxon>
    </lineage>
</organism>
<proteinExistence type="predicted"/>
<sequence>MLDEELLELLLLDAAALRVLLALPSVLLLLAAADLVPVDLLLELLEVELELDSAAFLVDLSFTSSLIMDTSVKKPK</sequence>
<dbReference type="EMBL" id="AP017372">
    <property type="protein sequence ID" value="BAU58252.1"/>
    <property type="molecule type" value="Genomic_DNA"/>
</dbReference>